<dbReference type="EMBL" id="CAADEX010000046">
    <property type="protein sequence ID" value="VFJ54405.1"/>
    <property type="molecule type" value="Genomic_DNA"/>
</dbReference>
<evidence type="ECO:0000313" key="3">
    <source>
        <dbReference type="EMBL" id="VFJ54405.1"/>
    </source>
</evidence>
<accession>A0A450SLB0</accession>
<protein>
    <submittedName>
        <fullName evidence="3">Uncharacterized protein</fullName>
    </submittedName>
</protein>
<gene>
    <name evidence="3" type="ORF">BECKDK2373B_GA0170837_104626</name>
    <name evidence="2" type="ORF">BECKDK2373C_GA0170839_10282</name>
</gene>
<evidence type="ECO:0000256" key="1">
    <source>
        <dbReference type="SAM" id="Phobius"/>
    </source>
</evidence>
<feature type="transmembrane region" description="Helical" evidence="1">
    <location>
        <begin position="6"/>
        <end position="28"/>
    </location>
</feature>
<proteinExistence type="predicted"/>
<sequence length="74" mass="8685">MNTFFFGSVVILALLLFFPVSKLVWVLSVRRLERRLGRETTDAERRGQLSRARFLAIFVVLVFSFLFNYRLLDG</sequence>
<dbReference type="EMBL" id="CAADEY010000028">
    <property type="protein sequence ID" value="VFJ50093.1"/>
    <property type="molecule type" value="Genomic_DNA"/>
</dbReference>
<reference evidence="3" key="1">
    <citation type="submission" date="2019-02" db="EMBL/GenBank/DDBJ databases">
        <authorList>
            <person name="Gruber-Vodicka R. H."/>
            <person name="Seah K. B. B."/>
        </authorList>
    </citation>
    <scope>NUCLEOTIDE SEQUENCE</scope>
    <source>
        <strain evidence="2">BECK_DK161</strain>
        <strain evidence="3">BECK_DK47</strain>
    </source>
</reference>
<evidence type="ECO:0000313" key="2">
    <source>
        <dbReference type="EMBL" id="VFJ50093.1"/>
    </source>
</evidence>
<keyword evidence="1" id="KW-1133">Transmembrane helix</keyword>
<organism evidence="3">
    <name type="scientific">Candidatus Kentrum sp. DK</name>
    <dbReference type="NCBI Taxonomy" id="2126562"/>
    <lineage>
        <taxon>Bacteria</taxon>
        <taxon>Pseudomonadati</taxon>
        <taxon>Pseudomonadota</taxon>
        <taxon>Gammaproteobacteria</taxon>
        <taxon>Candidatus Kentrum</taxon>
    </lineage>
</organism>
<keyword evidence="1" id="KW-0472">Membrane</keyword>
<dbReference type="AlphaFoldDB" id="A0A450SLB0"/>
<feature type="transmembrane region" description="Helical" evidence="1">
    <location>
        <begin position="54"/>
        <end position="72"/>
    </location>
</feature>
<name>A0A450SLB0_9GAMM</name>
<keyword evidence="1" id="KW-0812">Transmembrane</keyword>